<protein>
    <submittedName>
        <fullName evidence="1">Uncharacterized protein</fullName>
    </submittedName>
</protein>
<dbReference type="EMBL" id="BMAW01030190">
    <property type="protein sequence ID" value="GFU15333.1"/>
    <property type="molecule type" value="Genomic_DNA"/>
</dbReference>
<dbReference type="OrthoDB" id="6442428at2759"/>
<evidence type="ECO:0000313" key="1">
    <source>
        <dbReference type="EMBL" id="GFU15333.1"/>
    </source>
</evidence>
<organism evidence="1 2">
    <name type="scientific">Nephila pilipes</name>
    <name type="common">Giant wood spider</name>
    <name type="synonym">Nephila maculata</name>
    <dbReference type="NCBI Taxonomy" id="299642"/>
    <lineage>
        <taxon>Eukaryota</taxon>
        <taxon>Metazoa</taxon>
        <taxon>Ecdysozoa</taxon>
        <taxon>Arthropoda</taxon>
        <taxon>Chelicerata</taxon>
        <taxon>Arachnida</taxon>
        <taxon>Araneae</taxon>
        <taxon>Araneomorphae</taxon>
        <taxon>Entelegynae</taxon>
        <taxon>Araneoidea</taxon>
        <taxon>Nephilidae</taxon>
        <taxon>Nephila</taxon>
    </lineage>
</organism>
<keyword evidence="2" id="KW-1185">Reference proteome</keyword>
<dbReference type="PANTHER" id="PTHR36688">
    <property type="entry name" value="ENDO/EXONUCLEASE/PHOSPHATASE DOMAIN-CONTAINING PROTEIN"/>
    <property type="match status" value="1"/>
</dbReference>
<dbReference type="Proteomes" id="UP000887013">
    <property type="component" value="Unassembled WGS sequence"/>
</dbReference>
<reference evidence="1" key="1">
    <citation type="submission" date="2020-08" db="EMBL/GenBank/DDBJ databases">
        <title>Multicomponent nature underlies the extraordinary mechanical properties of spider dragline silk.</title>
        <authorList>
            <person name="Kono N."/>
            <person name="Nakamura H."/>
            <person name="Mori M."/>
            <person name="Yoshida Y."/>
            <person name="Ohtoshi R."/>
            <person name="Malay A.D."/>
            <person name="Moran D.A.P."/>
            <person name="Tomita M."/>
            <person name="Numata K."/>
            <person name="Arakawa K."/>
        </authorList>
    </citation>
    <scope>NUCLEOTIDE SEQUENCE</scope>
</reference>
<proteinExistence type="predicted"/>
<evidence type="ECO:0000313" key="2">
    <source>
        <dbReference type="Proteomes" id="UP000887013"/>
    </source>
</evidence>
<dbReference type="PANTHER" id="PTHR36688:SF1">
    <property type="entry name" value="ENDONUCLEASE_EXONUCLEASE_PHOSPHATASE DOMAIN-CONTAINING PROTEIN"/>
    <property type="match status" value="1"/>
</dbReference>
<accession>A0A8X6UFT8</accession>
<dbReference type="InterPro" id="IPR052560">
    <property type="entry name" value="RdDP_mobile_element"/>
</dbReference>
<name>A0A8X6UFT8_NEPPI</name>
<dbReference type="AlphaFoldDB" id="A0A8X6UFT8"/>
<sequence>MEEERTEGKSPEEQRLTVIEWRRECALMKRKVMEAKRKSWNTLLNKIDYKTDSEKAYTLLSKLSNVKKDNPTHPMKFGDVMMTNNGNVVEKFSKHFLYKYKYLSQRRRSKNYKVMNIADTTVLKKILNENFLMEELGETTGNLKVKKQLDSDNLFSEFLKHLGPEAQNNLLLLNNTFWNEKTSIPTD</sequence>
<comment type="caution">
    <text evidence="1">The sequence shown here is derived from an EMBL/GenBank/DDBJ whole genome shotgun (WGS) entry which is preliminary data.</text>
</comment>
<gene>
    <name evidence="1" type="ORF">NPIL_199291</name>
</gene>